<feature type="transmembrane region" description="Helical" evidence="1">
    <location>
        <begin position="12"/>
        <end position="31"/>
    </location>
</feature>
<feature type="transmembrane region" description="Helical" evidence="1">
    <location>
        <begin position="76"/>
        <end position="98"/>
    </location>
</feature>
<protein>
    <submittedName>
        <fullName evidence="2">Uncharacterized protein</fullName>
    </submittedName>
</protein>
<accession>Q47ZE7</accession>
<keyword evidence="1" id="KW-1133">Transmembrane helix</keyword>
<dbReference type="KEGG" id="cps:CPS_3126"/>
<keyword evidence="1" id="KW-0472">Membrane</keyword>
<gene>
    <name evidence="2" type="ordered locus">CPS_3126</name>
</gene>
<name>Q47ZE7_COLP3</name>
<dbReference type="HOGENOM" id="CLU_2370680_0_0_6"/>
<organism evidence="2 3">
    <name type="scientific">Colwellia psychrerythraea (strain 34H / ATCC BAA-681)</name>
    <name type="common">Vibrio psychroerythus</name>
    <dbReference type="NCBI Taxonomy" id="167879"/>
    <lineage>
        <taxon>Bacteria</taxon>
        <taxon>Pseudomonadati</taxon>
        <taxon>Pseudomonadota</taxon>
        <taxon>Gammaproteobacteria</taxon>
        <taxon>Alteromonadales</taxon>
        <taxon>Colwelliaceae</taxon>
        <taxon>Colwellia</taxon>
    </lineage>
</organism>
<reference evidence="2" key="1">
    <citation type="journal article" date="2005" name="Proc. Natl. Acad. Sci. U.S.A.">
        <title>The psychrophilic lifestyle as revealed by the genome sequence of Colwellia psychrerythraea 34H through genomic and proteomic analyses.</title>
        <authorList>
            <person name="Methe B.A."/>
            <person name="Nelson K.E."/>
            <person name="Deming J.W."/>
            <person name="Momen B."/>
            <person name="Melamud E."/>
            <person name="Zhang X."/>
            <person name="Moult J."/>
            <person name="Madupu R."/>
            <person name="Nelson W.C."/>
            <person name="Dodson R.J."/>
            <person name="Brinkac L.M."/>
            <person name="Daugherty S.C."/>
            <person name="Durkin A.S."/>
            <person name="DeBoy R.T."/>
            <person name="Kolonay J.F."/>
            <person name="Sullivan S.A."/>
            <person name="Zhou L."/>
            <person name="Davidsen T.M."/>
            <person name="Wu M."/>
            <person name="Huston A.L."/>
            <person name="Lewis M."/>
            <person name="Weaver B."/>
            <person name="Weidman J.F."/>
            <person name="Khouri H."/>
            <person name="Utterback T.R."/>
            <person name="Feldblyum T.V."/>
            <person name="Fraser C.M."/>
        </authorList>
    </citation>
    <scope>NUCLEOTIDE SEQUENCE [LARGE SCALE GENOMIC DNA]</scope>
    <source>
        <strain evidence="2">34H</strain>
    </source>
</reference>
<dbReference type="EMBL" id="CP000083">
    <property type="protein sequence ID" value="AAZ25092.1"/>
    <property type="molecule type" value="Genomic_DNA"/>
</dbReference>
<evidence type="ECO:0000313" key="2">
    <source>
        <dbReference type="EMBL" id="AAZ25092.1"/>
    </source>
</evidence>
<dbReference type="AlphaFoldDB" id="Q47ZE7"/>
<proteinExistence type="predicted"/>
<dbReference type="RefSeq" id="WP_011043910.1">
    <property type="nucleotide sequence ID" value="NC_003910.7"/>
</dbReference>
<keyword evidence="1" id="KW-0812">Transmembrane</keyword>
<sequence>MSQVVIKKEIHWPSLFFFSIAISNFISGIYQSMPSNFLLAIGFCCMGYSSIRFLPSKFFTQKLSFAKKPEKNCRKVDLIIQLFGFVFVVIGLVVQYIYV</sequence>
<feature type="transmembrane region" description="Helical" evidence="1">
    <location>
        <begin position="37"/>
        <end position="55"/>
    </location>
</feature>
<dbReference type="Proteomes" id="UP000000547">
    <property type="component" value="Chromosome"/>
</dbReference>
<dbReference type="STRING" id="167879.CPS_3126"/>
<evidence type="ECO:0000256" key="1">
    <source>
        <dbReference type="SAM" id="Phobius"/>
    </source>
</evidence>
<evidence type="ECO:0000313" key="3">
    <source>
        <dbReference type="Proteomes" id="UP000000547"/>
    </source>
</evidence>